<evidence type="ECO:0000256" key="1">
    <source>
        <dbReference type="ARBA" id="ARBA00004141"/>
    </source>
</evidence>
<feature type="transmembrane region" description="Helical" evidence="7">
    <location>
        <begin position="470"/>
        <end position="490"/>
    </location>
</feature>
<organism evidence="9 10">
    <name type="scientific">Chrysochromulina tobinii</name>
    <dbReference type="NCBI Taxonomy" id="1460289"/>
    <lineage>
        <taxon>Eukaryota</taxon>
        <taxon>Haptista</taxon>
        <taxon>Haptophyta</taxon>
        <taxon>Prymnesiophyceae</taxon>
        <taxon>Prymnesiales</taxon>
        <taxon>Chrysochromulinaceae</taxon>
        <taxon>Chrysochromulina</taxon>
    </lineage>
</organism>
<comment type="similarity">
    <text evidence="6">Belongs to the dispatched family.</text>
</comment>
<dbReference type="InterPro" id="IPR052081">
    <property type="entry name" value="Dispatched_Hh_regulator"/>
</dbReference>
<proteinExistence type="inferred from homology"/>
<dbReference type="InterPro" id="IPR000731">
    <property type="entry name" value="SSD"/>
</dbReference>
<evidence type="ECO:0000256" key="7">
    <source>
        <dbReference type="SAM" id="Phobius"/>
    </source>
</evidence>
<feature type="domain" description="SSD" evidence="8">
    <location>
        <begin position="401"/>
        <end position="491"/>
    </location>
</feature>
<evidence type="ECO:0000256" key="3">
    <source>
        <dbReference type="ARBA" id="ARBA00022989"/>
    </source>
</evidence>
<evidence type="ECO:0000256" key="5">
    <source>
        <dbReference type="ARBA" id="ARBA00023180"/>
    </source>
</evidence>
<feature type="transmembrane region" description="Helical" evidence="7">
    <location>
        <begin position="23"/>
        <end position="44"/>
    </location>
</feature>
<accession>A0A0M0JUZ2</accession>
<keyword evidence="2 7" id="KW-0812">Transmembrane</keyword>
<keyword evidence="5" id="KW-0325">Glycoprotein</keyword>
<feature type="transmembrane region" description="Helical" evidence="7">
    <location>
        <begin position="341"/>
        <end position="359"/>
    </location>
</feature>
<dbReference type="Proteomes" id="UP000037460">
    <property type="component" value="Unassembled WGS sequence"/>
</dbReference>
<evidence type="ECO:0000256" key="4">
    <source>
        <dbReference type="ARBA" id="ARBA00023136"/>
    </source>
</evidence>
<evidence type="ECO:0000256" key="6">
    <source>
        <dbReference type="ARBA" id="ARBA00038046"/>
    </source>
</evidence>
<comment type="subcellular location">
    <subcellularLocation>
        <location evidence="1">Membrane</location>
        <topology evidence="1">Multi-pass membrane protein</topology>
    </subcellularLocation>
</comment>
<dbReference type="EMBL" id="JWZX01002241">
    <property type="protein sequence ID" value="KOO30365.1"/>
    <property type="molecule type" value="Genomic_DNA"/>
</dbReference>
<dbReference type="Pfam" id="PF02460">
    <property type="entry name" value="Patched"/>
    <property type="match status" value="1"/>
</dbReference>
<keyword evidence="10" id="KW-1185">Reference proteome</keyword>
<keyword evidence="9" id="KW-0131">Cell cycle</keyword>
<dbReference type="PANTHER" id="PTHR45951:SF7">
    <property type="entry name" value="SSD DOMAIN-CONTAINING PROTEIN"/>
    <property type="match status" value="1"/>
</dbReference>
<keyword evidence="9" id="KW-0132">Cell division</keyword>
<protein>
    <submittedName>
        <fullName evidence="9">Resistance-nodulation-cell division superfamily</fullName>
    </submittedName>
</protein>
<dbReference type="SUPFAM" id="SSF82866">
    <property type="entry name" value="Multidrug efflux transporter AcrB transmembrane domain"/>
    <property type="match status" value="1"/>
</dbReference>
<evidence type="ECO:0000313" key="9">
    <source>
        <dbReference type="EMBL" id="KOO30365.1"/>
    </source>
</evidence>
<dbReference type="PANTHER" id="PTHR45951">
    <property type="entry name" value="PROTEIN DISPATCHED-RELATED"/>
    <property type="match status" value="1"/>
</dbReference>
<dbReference type="OrthoDB" id="5360at2759"/>
<dbReference type="GO" id="GO:0022857">
    <property type="term" value="F:transmembrane transporter activity"/>
    <property type="evidence" value="ECO:0007669"/>
    <property type="project" value="TreeGrafter"/>
</dbReference>
<dbReference type="GO" id="GO:0016020">
    <property type="term" value="C:membrane"/>
    <property type="evidence" value="ECO:0007669"/>
    <property type="project" value="UniProtKB-SubCell"/>
</dbReference>
<name>A0A0M0JUZ2_9EUKA</name>
<dbReference type="AlphaFoldDB" id="A0A0M0JUZ2"/>
<feature type="transmembrane region" description="Helical" evidence="7">
    <location>
        <begin position="394"/>
        <end position="414"/>
    </location>
</feature>
<dbReference type="GO" id="GO:0051301">
    <property type="term" value="P:cell division"/>
    <property type="evidence" value="ECO:0007669"/>
    <property type="project" value="UniProtKB-KW"/>
</dbReference>
<dbReference type="PROSITE" id="PS50156">
    <property type="entry name" value="SSD"/>
    <property type="match status" value="1"/>
</dbReference>
<evidence type="ECO:0000256" key="2">
    <source>
        <dbReference type="ARBA" id="ARBA00022692"/>
    </source>
</evidence>
<dbReference type="Gene3D" id="1.20.1640.10">
    <property type="entry name" value="Multidrug efflux transporter AcrB transmembrane domain"/>
    <property type="match status" value="1"/>
</dbReference>
<sequence length="491" mass="54413">MPAGREPGCAFRILARRPLCCLLLIYLLSVGSLAGIFLIGDLNLTVQTELFEDQTQLAVQRQFLTTQLEYTDYSSYRNYARRQLYHQPATADEQKLQCDHSHNDLWGQRVRTYSIVYSTRDGSPVLSPAVLQRILLLEQNIRRWISEAEFCRRHRRAVRVGSRTVAGFCEPLDTALNYFFPSVVRPGTVAGVSGSSSNCTAINGSGCLRFDGDGFGRDAMATRAGTQCEPALSQREVDDVFGWMVKEGLMGFFSQGANGNPNGTLLGAANRSQSRRVRYLRTRFSVPIAANAGLFSPKQGLALLRMLEEALDTTLEVQADFAKCNPDLVGRQIREAVSNDVMLLLAAVGLIAGFMLVYFRNLAFAILAVFQITISFPMMAFFVDVVLRQRPLSVFSACSLFIVTGVSSDNIFVVHETWQQAYLLRLKSGERASAAARVRWTLLQASRPLFIADVTTAFSLFINCFSPLRAIAQFGLCGGILIMVNFVLVLV</sequence>
<comment type="caution">
    <text evidence="9">The sequence shown here is derived from an EMBL/GenBank/DDBJ whole genome shotgun (WGS) entry which is preliminary data.</text>
</comment>
<evidence type="ECO:0000313" key="10">
    <source>
        <dbReference type="Proteomes" id="UP000037460"/>
    </source>
</evidence>
<keyword evidence="3 7" id="KW-1133">Transmembrane helix</keyword>
<evidence type="ECO:0000259" key="8">
    <source>
        <dbReference type="PROSITE" id="PS50156"/>
    </source>
</evidence>
<gene>
    <name evidence="9" type="ORF">Ctob_008639</name>
</gene>
<reference evidence="10" key="1">
    <citation type="journal article" date="2015" name="PLoS Genet.">
        <title>Genome Sequence and Transcriptome Analyses of Chrysochromulina tobin: Metabolic Tools for Enhanced Algal Fitness in the Prominent Order Prymnesiales (Haptophyceae).</title>
        <authorList>
            <person name="Hovde B.T."/>
            <person name="Deodato C.R."/>
            <person name="Hunsperger H.M."/>
            <person name="Ryken S.A."/>
            <person name="Yost W."/>
            <person name="Jha R.K."/>
            <person name="Patterson J."/>
            <person name="Monnat R.J. Jr."/>
            <person name="Barlow S.B."/>
            <person name="Starkenburg S.R."/>
            <person name="Cattolico R.A."/>
        </authorList>
    </citation>
    <scope>NUCLEOTIDE SEQUENCE</scope>
    <source>
        <strain evidence="10">CCMP291</strain>
    </source>
</reference>
<keyword evidence="4 7" id="KW-0472">Membrane</keyword>
<feature type="transmembrane region" description="Helical" evidence="7">
    <location>
        <begin position="365"/>
        <end position="387"/>
    </location>
</feature>
<dbReference type="InterPro" id="IPR003392">
    <property type="entry name" value="PTHD_SSD"/>
</dbReference>